<keyword evidence="1" id="KW-1133">Transmembrane helix</keyword>
<name>A0AAP0DXW8_9MAGN</name>
<sequence length="76" mass="8495">MSSKAPHYLSFLFFLLFANNVVVKPYQRSVVAPLIFLWLVVAAIPRHYYLASLPRVAKPLLVFLCSPQPPSVAPSP</sequence>
<reference evidence="2 3" key="1">
    <citation type="submission" date="2024-01" db="EMBL/GenBank/DDBJ databases">
        <title>Genome assemblies of Stephania.</title>
        <authorList>
            <person name="Yang L."/>
        </authorList>
    </citation>
    <scope>NUCLEOTIDE SEQUENCE [LARGE SCALE GENOMIC DNA]</scope>
    <source>
        <strain evidence="2">JXDWG</strain>
        <tissue evidence="2">Leaf</tissue>
    </source>
</reference>
<protein>
    <submittedName>
        <fullName evidence="2">Uncharacterized protein</fullName>
    </submittedName>
</protein>
<organism evidence="2 3">
    <name type="scientific">Stephania cephalantha</name>
    <dbReference type="NCBI Taxonomy" id="152367"/>
    <lineage>
        <taxon>Eukaryota</taxon>
        <taxon>Viridiplantae</taxon>
        <taxon>Streptophyta</taxon>
        <taxon>Embryophyta</taxon>
        <taxon>Tracheophyta</taxon>
        <taxon>Spermatophyta</taxon>
        <taxon>Magnoliopsida</taxon>
        <taxon>Ranunculales</taxon>
        <taxon>Menispermaceae</taxon>
        <taxon>Menispermoideae</taxon>
        <taxon>Cissampelideae</taxon>
        <taxon>Stephania</taxon>
    </lineage>
</organism>
<keyword evidence="1" id="KW-0472">Membrane</keyword>
<keyword evidence="3" id="KW-1185">Reference proteome</keyword>
<dbReference type="Proteomes" id="UP001419268">
    <property type="component" value="Unassembled WGS sequence"/>
</dbReference>
<dbReference type="AlphaFoldDB" id="A0AAP0DXW8"/>
<proteinExistence type="predicted"/>
<comment type="caution">
    <text evidence="2">The sequence shown here is derived from an EMBL/GenBank/DDBJ whole genome shotgun (WGS) entry which is preliminary data.</text>
</comment>
<evidence type="ECO:0000256" key="1">
    <source>
        <dbReference type="SAM" id="Phobius"/>
    </source>
</evidence>
<gene>
    <name evidence="2" type="ORF">Scep_029551</name>
</gene>
<evidence type="ECO:0000313" key="2">
    <source>
        <dbReference type="EMBL" id="KAK9083080.1"/>
    </source>
</evidence>
<accession>A0AAP0DXW8</accession>
<feature type="transmembrane region" description="Helical" evidence="1">
    <location>
        <begin position="30"/>
        <end position="49"/>
    </location>
</feature>
<dbReference type="EMBL" id="JBBNAG010000013">
    <property type="protein sequence ID" value="KAK9083080.1"/>
    <property type="molecule type" value="Genomic_DNA"/>
</dbReference>
<evidence type="ECO:0000313" key="3">
    <source>
        <dbReference type="Proteomes" id="UP001419268"/>
    </source>
</evidence>
<keyword evidence="1" id="KW-0812">Transmembrane</keyword>